<dbReference type="InterPro" id="IPR016169">
    <property type="entry name" value="FAD-bd_PCMH_sub2"/>
</dbReference>
<keyword evidence="2" id="KW-0285">Flavoprotein</keyword>
<evidence type="ECO:0000256" key="4">
    <source>
        <dbReference type="ARBA" id="ARBA00023002"/>
    </source>
</evidence>
<dbReference type="PANTHER" id="PTHR42934">
    <property type="entry name" value="GLYCOLATE OXIDASE SUBUNIT GLCD"/>
    <property type="match status" value="1"/>
</dbReference>
<dbReference type="InterPro" id="IPR016171">
    <property type="entry name" value="Vanillyl_alc_oxidase_C-sub2"/>
</dbReference>
<comment type="cofactor">
    <cofactor evidence="1">
        <name>FAD</name>
        <dbReference type="ChEBI" id="CHEBI:57692"/>
    </cofactor>
</comment>
<dbReference type="InterPro" id="IPR016164">
    <property type="entry name" value="FAD-linked_Oxase-like_C"/>
</dbReference>
<evidence type="ECO:0000313" key="7">
    <source>
        <dbReference type="Proteomes" id="UP000001007"/>
    </source>
</evidence>
<dbReference type="RefSeq" id="WP_010932252.1">
    <property type="nucleotide sequence ID" value="NC_002932.3"/>
</dbReference>
<keyword evidence="7" id="KW-1185">Reference proteome</keyword>
<dbReference type="Proteomes" id="UP000001007">
    <property type="component" value="Chromosome"/>
</dbReference>
<dbReference type="eggNOG" id="COG0277">
    <property type="taxonomic scope" value="Bacteria"/>
</dbReference>
<dbReference type="HOGENOM" id="CLU_017779_9_2_10"/>
<evidence type="ECO:0000256" key="2">
    <source>
        <dbReference type="ARBA" id="ARBA00022630"/>
    </source>
</evidence>
<dbReference type="InterPro" id="IPR051914">
    <property type="entry name" value="FAD-linked_OxidoTrans_Type4"/>
</dbReference>
<organism evidence="6 7">
    <name type="scientific">Chlorobaculum tepidum (strain ATCC 49652 / DSM 12025 / NBRC 103806 / TLS)</name>
    <name type="common">Chlorobium tepidum</name>
    <dbReference type="NCBI Taxonomy" id="194439"/>
    <lineage>
        <taxon>Bacteria</taxon>
        <taxon>Pseudomonadati</taxon>
        <taxon>Chlorobiota</taxon>
        <taxon>Chlorobiia</taxon>
        <taxon>Chlorobiales</taxon>
        <taxon>Chlorobiaceae</taxon>
        <taxon>Chlorobaculum</taxon>
    </lineage>
</organism>
<evidence type="ECO:0000313" key="6">
    <source>
        <dbReference type="EMBL" id="AAM71807.1"/>
    </source>
</evidence>
<dbReference type="KEGG" id="cte:CT0565"/>
<dbReference type="EMBL" id="AE006470">
    <property type="protein sequence ID" value="AAM71807.1"/>
    <property type="molecule type" value="Genomic_DNA"/>
</dbReference>
<accession>Q8KEW7</accession>
<dbReference type="GO" id="GO:0071949">
    <property type="term" value="F:FAD binding"/>
    <property type="evidence" value="ECO:0007669"/>
    <property type="project" value="InterPro"/>
</dbReference>
<dbReference type="InterPro" id="IPR004113">
    <property type="entry name" value="FAD-bd_oxidored_4_C"/>
</dbReference>
<evidence type="ECO:0000259" key="5">
    <source>
        <dbReference type="PROSITE" id="PS51387"/>
    </source>
</evidence>
<dbReference type="InterPro" id="IPR036318">
    <property type="entry name" value="FAD-bd_PCMH-like_sf"/>
</dbReference>
<name>Q8KEW7_CHLTE</name>
<dbReference type="AlphaFoldDB" id="Q8KEW7"/>
<dbReference type="GO" id="GO:0016491">
    <property type="term" value="F:oxidoreductase activity"/>
    <property type="evidence" value="ECO:0007669"/>
    <property type="project" value="UniProtKB-KW"/>
</dbReference>
<dbReference type="Gene3D" id="3.30.70.2740">
    <property type="match status" value="1"/>
</dbReference>
<dbReference type="STRING" id="194439.CT0565"/>
<dbReference type="Gene3D" id="3.30.465.10">
    <property type="match status" value="1"/>
</dbReference>
<proteinExistence type="predicted"/>
<dbReference type="OrthoDB" id="9767256at2"/>
<evidence type="ECO:0000256" key="3">
    <source>
        <dbReference type="ARBA" id="ARBA00022827"/>
    </source>
</evidence>
<dbReference type="SUPFAM" id="SSF55103">
    <property type="entry name" value="FAD-linked oxidases, C-terminal domain"/>
    <property type="match status" value="1"/>
</dbReference>
<dbReference type="Pfam" id="PF01565">
    <property type="entry name" value="FAD_binding_4"/>
    <property type="match status" value="1"/>
</dbReference>
<keyword evidence="3" id="KW-0274">FAD</keyword>
<dbReference type="InterPro" id="IPR016166">
    <property type="entry name" value="FAD-bd_PCMH"/>
</dbReference>
<sequence length="494" mass="54843">MNFKNEPAAIAGFLEDTSNLKNGWTPGVFFPETPEEVASLLREACADGRRYTIAGNGTGTTGARIPFGDYVIAMQKLDRIGEVEPTIDGRALLRVQGGALLQDVQAKAAAAGWFYPPDPTEKTCFIGSTISNNSTGSRSLKYGPTRNHVQALQIALPQGDLLEITRGQHLADAAGNFTLDLPLAGRVTFRLPDYTMPKTSKHNAGYWSKPGMDLVDLFIGSEGTLGVIVEATLLLRPAPERVIACLAWFRSEEELLGFVGEARAGSGGVSPRALELFDRRALEFLRQSYPDIAKEMAGAVYFEEETTVEREEACLEAWLELMEQCGSPVEKSWAALDSEGLQKLRDFRHQLPVLVNEWLSRQSESKVSTDMALPDERFAELFRLYRDACDREGFTYIIFGHIGNAHLHLNILPHNHEEFVRAKTLYRQLVSKVLAMGGTLSAEHGIGKLKSEYLVQMYGRKGIREMVRVKKAFDPYLVLNVGNMIPAEYYESET</sequence>
<dbReference type="SUPFAM" id="SSF56176">
    <property type="entry name" value="FAD-binding/transporter-associated domain-like"/>
    <property type="match status" value="1"/>
</dbReference>
<evidence type="ECO:0000256" key="1">
    <source>
        <dbReference type="ARBA" id="ARBA00001974"/>
    </source>
</evidence>
<reference evidence="6 7" key="1">
    <citation type="journal article" date="2002" name="Proc. Natl. Acad. Sci. U.S.A.">
        <title>The complete genome sequence of Chlorobium tepidum TLS, a photosynthetic, anaerobic, green-sulfur bacterium.</title>
        <authorList>
            <person name="Eisen J.A."/>
            <person name="Nelson K.E."/>
            <person name="Paulsen I.T."/>
            <person name="Heidelberg J.F."/>
            <person name="Wu M."/>
            <person name="Dodson R.J."/>
            <person name="Deboy R."/>
            <person name="Gwinn M.L."/>
            <person name="Nelson W.C."/>
            <person name="Haft D.H."/>
            <person name="Hickey E.K."/>
            <person name="Peterson J.D."/>
            <person name="Durkin A.S."/>
            <person name="Kolonay J.L."/>
            <person name="Yang F."/>
            <person name="Holt I."/>
            <person name="Umayam L.A."/>
            <person name="Mason T."/>
            <person name="Brenner M."/>
            <person name="Shea T.P."/>
            <person name="Parksey D."/>
            <person name="Nierman W.C."/>
            <person name="Feldblyum T.V."/>
            <person name="Hansen C.L."/>
            <person name="Craven M.B."/>
            <person name="Radune D."/>
            <person name="Vamathevan J."/>
            <person name="Khouri H."/>
            <person name="White O."/>
            <person name="Gruber T.M."/>
            <person name="Ketchum K.A."/>
            <person name="Venter J.C."/>
            <person name="Tettelin H."/>
            <person name="Bryant D.A."/>
            <person name="Fraser C.M."/>
        </authorList>
    </citation>
    <scope>NUCLEOTIDE SEQUENCE [LARGE SCALE GENOMIC DNA]</scope>
    <source>
        <strain evidence="7">ATCC 49652 / DSM 12025 / NBRC 103806 / TLS</strain>
    </source>
</reference>
<dbReference type="PANTHER" id="PTHR42934:SF2">
    <property type="entry name" value="GLYCOLATE OXIDASE SUBUNIT GLCD"/>
    <property type="match status" value="1"/>
</dbReference>
<keyword evidence="4" id="KW-0560">Oxidoreductase</keyword>
<dbReference type="InterPro" id="IPR006094">
    <property type="entry name" value="Oxid_FAD_bind_N"/>
</dbReference>
<protein>
    <submittedName>
        <fullName evidence="6">Oxidoreductase, FAD-binding</fullName>
    </submittedName>
</protein>
<dbReference type="Pfam" id="PF02913">
    <property type="entry name" value="FAD-oxidase_C"/>
    <property type="match status" value="1"/>
</dbReference>
<dbReference type="EnsemblBacteria" id="AAM71807">
    <property type="protein sequence ID" value="AAM71807"/>
    <property type="gene ID" value="CT0565"/>
</dbReference>
<dbReference type="PATRIC" id="fig|194439.7.peg.529"/>
<dbReference type="PROSITE" id="PS51387">
    <property type="entry name" value="FAD_PCMH"/>
    <property type="match status" value="1"/>
</dbReference>
<gene>
    <name evidence="6" type="ordered locus">CT0565</name>
</gene>
<dbReference type="Gene3D" id="1.10.45.10">
    <property type="entry name" value="Vanillyl-alcohol Oxidase, Chain A, domain 4"/>
    <property type="match status" value="1"/>
</dbReference>
<feature type="domain" description="FAD-binding PCMH-type" evidence="5">
    <location>
        <begin position="21"/>
        <end position="238"/>
    </location>
</feature>